<evidence type="ECO:0000256" key="1">
    <source>
        <dbReference type="ARBA" id="ARBA00023015"/>
    </source>
</evidence>
<reference evidence="6 7" key="1">
    <citation type="submission" date="2020-07" db="EMBL/GenBank/DDBJ databases">
        <title>Sequencing the genomes of 1000 actinobacteria strains.</title>
        <authorList>
            <person name="Klenk H.-P."/>
        </authorList>
    </citation>
    <scope>NUCLEOTIDE SEQUENCE [LARGE SCALE GENOMIC DNA]</scope>
    <source>
        <strain evidence="6 7">DSM 104001</strain>
    </source>
</reference>
<dbReference type="InterPro" id="IPR009057">
    <property type="entry name" value="Homeodomain-like_sf"/>
</dbReference>
<dbReference type="RefSeq" id="WP_179715813.1">
    <property type="nucleotide sequence ID" value="NZ_JACBZT010000001.1"/>
</dbReference>
<evidence type="ECO:0000256" key="3">
    <source>
        <dbReference type="ARBA" id="ARBA00023163"/>
    </source>
</evidence>
<keyword evidence="7" id="KW-1185">Reference proteome</keyword>
<dbReference type="EMBL" id="JACBZT010000001">
    <property type="protein sequence ID" value="NYJ05195.1"/>
    <property type="molecule type" value="Genomic_DNA"/>
</dbReference>
<keyword evidence="3" id="KW-0804">Transcription</keyword>
<feature type="DNA-binding region" description="H-T-H motif" evidence="4">
    <location>
        <begin position="28"/>
        <end position="47"/>
    </location>
</feature>
<dbReference type="PROSITE" id="PS50977">
    <property type="entry name" value="HTH_TETR_2"/>
    <property type="match status" value="1"/>
</dbReference>
<dbReference type="InterPro" id="IPR050109">
    <property type="entry name" value="HTH-type_TetR-like_transc_reg"/>
</dbReference>
<keyword evidence="2 4" id="KW-0238">DNA-binding</keyword>
<accession>A0A853CB37</accession>
<dbReference type="Gene3D" id="1.10.357.10">
    <property type="entry name" value="Tetracycline Repressor, domain 2"/>
    <property type="match status" value="1"/>
</dbReference>
<protein>
    <submittedName>
        <fullName evidence="6">AcrR family transcriptional regulator</fullName>
    </submittedName>
</protein>
<proteinExistence type="predicted"/>
<evidence type="ECO:0000256" key="2">
    <source>
        <dbReference type="ARBA" id="ARBA00023125"/>
    </source>
</evidence>
<dbReference type="AlphaFoldDB" id="A0A853CB37"/>
<evidence type="ECO:0000256" key="4">
    <source>
        <dbReference type="PROSITE-ProRule" id="PRU00335"/>
    </source>
</evidence>
<dbReference type="GO" id="GO:0003700">
    <property type="term" value="F:DNA-binding transcription factor activity"/>
    <property type="evidence" value="ECO:0007669"/>
    <property type="project" value="TreeGrafter"/>
</dbReference>
<gene>
    <name evidence="6" type="ORF">GGQ55_001473</name>
</gene>
<organism evidence="6 7">
    <name type="scientific">Petropleomorpha daqingensis</name>
    <dbReference type="NCBI Taxonomy" id="2026353"/>
    <lineage>
        <taxon>Bacteria</taxon>
        <taxon>Bacillati</taxon>
        <taxon>Actinomycetota</taxon>
        <taxon>Actinomycetes</taxon>
        <taxon>Geodermatophilales</taxon>
        <taxon>Geodermatophilaceae</taxon>
        <taxon>Petropleomorpha</taxon>
    </lineage>
</organism>
<evidence type="ECO:0000313" key="6">
    <source>
        <dbReference type="EMBL" id="NYJ05195.1"/>
    </source>
</evidence>
<dbReference type="GO" id="GO:0000976">
    <property type="term" value="F:transcription cis-regulatory region binding"/>
    <property type="evidence" value="ECO:0007669"/>
    <property type="project" value="TreeGrafter"/>
</dbReference>
<dbReference type="PRINTS" id="PR00455">
    <property type="entry name" value="HTHTETR"/>
</dbReference>
<keyword evidence="1" id="KW-0805">Transcription regulation</keyword>
<dbReference type="Proteomes" id="UP000541969">
    <property type="component" value="Unassembled WGS sequence"/>
</dbReference>
<dbReference type="Pfam" id="PF00440">
    <property type="entry name" value="TetR_N"/>
    <property type="match status" value="1"/>
</dbReference>
<name>A0A853CB37_9ACTN</name>
<feature type="domain" description="HTH tetR-type" evidence="5">
    <location>
        <begin position="6"/>
        <end position="65"/>
    </location>
</feature>
<dbReference type="PANTHER" id="PTHR30055:SF234">
    <property type="entry name" value="HTH-TYPE TRANSCRIPTIONAL REGULATOR BETI"/>
    <property type="match status" value="1"/>
</dbReference>
<evidence type="ECO:0000259" key="5">
    <source>
        <dbReference type="PROSITE" id="PS50977"/>
    </source>
</evidence>
<dbReference type="InterPro" id="IPR001647">
    <property type="entry name" value="HTH_TetR"/>
</dbReference>
<comment type="caution">
    <text evidence="6">The sequence shown here is derived from an EMBL/GenBank/DDBJ whole genome shotgun (WGS) entry which is preliminary data.</text>
</comment>
<sequence>MRSDAEENVQRLLRAARDAVGEEGAGVGVRSIAERAGVGVTTLYRHFADKAALIDGVAVHRWSTMRSLAERPVPPGGTLARIVLLLDTFTRMVSADDRLIAGAGWQVGRSPTAVLVPAKAGYDAALAALWARGQAEGTVHRRADPRDAMELAGCVRDTSRRPAQLRLLVVGLCARPEGGEALVEQMLRLPDPAYL</sequence>
<dbReference type="SUPFAM" id="SSF46689">
    <property type="entry name" value="Homeodomain-like"/>
    <property type="match status" value="1"/>
</dbReference>
<evidence type="ECO:0000313" key="7">
    <source>
        <dbReference type="Proteomes" id="UP000541969"/>
    </source>
</evidence>
<dbReference type="PANTHER" id="PTHR30055">
    <property type="entry name" value="HTH-TYPE TRANSCRIPTIONAL REGULATOR RUTR"/>
    <property type="match status" value="1"/>
</dbReference>